<dbReference type="OrthoDB" id="9814708at2"/>
<dbReference type="AlphaFoldDB" id="A0A0F3JY63"/>
<reference evidence="3 4" key="1">
    <citation type="submission" date="2015-03" db="EMBL/GenBank/DDBJ databases">
        <title>Draft genome sequence of Luteibacter yeojuensis strain SU11.</title>
        <authorList>
            <person name="Sulaiman J."/>
            <person name="Priya K."/>
            <person name="Chan K.-G."/>
        </authorList>
    </citation>
    <scope>NUCLEOTIDE SEQUENCE [LARGE SCALE GENOMIC DNA]</scope>
    <source>
        <strain evidence="3 4">SU11</strain>
    </source>
</reference>
<dbReference type="GO" id="GO:0016787">
    <property type="term" value="F:hydrolase activity"/>
    <property type="evidence" value="ECO:0007669"/>
    <property type="project" value="InterPro"/>
</dbReference>
<dbReference type="Pfam" id="PF06439">
    <property type="entry name" value="3keto-disac_hyd"/>
    <property type="match status" value="1"/>
</dbReference>
<organism evidence="3 4">
    <name type="scientific">Luteibacter yeojuensis</name>
    <dbReference type="NCBI Taxonomy" id="345309"/>
    <lineage>
        <taxon>Bacteria</taxon>
        <taxon>Pseudomonadati</taxon>
        <taxon>Pseudomonadota</taxon>
        <taxon>Gammaproteobacteria</taxon>
        <taxon>Lysobacterales</taxon>
        <taxon>Rhodanobacteraceae</taxon>
        <taxon>Luteibacter</taxon>
    </lineage>
</organism>
<comment type="caution">
    <text evidence="3">The sequence shown here is derived from an EMBL/GenBank/DDBJ whole genome shotgun (WGS) entry which is preliminary data.</text>
</comment>
<accession>A0A0F3JY63</accession>
<dbReference type="InterPro" id="IPR010496">
    <property type="entry name" value="AL/BT2_dom"/>
</dbReference>
<evidence type="ECO:0000313" key="4">
    <source>
        <dbReference type="Proteomes" id="UP000033651"/>
    </source>
</evidence>
<evidence type="ECO:0000256" key="1">
    <source>
        <dbReference type="SAM" id="SignalP"/>
    </source>
</evidence>
<feature type="domain" description="3-keto-alpha-glucoside-1,2-lyase/3-keto-2-hydroxy-glucal hydratase" evidence="2">
    <location>
        <begin position="33"/>
        <end position="242"/>
    </location>
</feature>
<feature type="signal peptide" evidence="1">
    <location>
        <begin position="1"/>
        <end position="18"/>
    </location>
</feature>
<feature type="chain" id="PRO_5002462704" description="3-keto-alpha-glucoside-1,2-lyase/3-keto-2-hydroxy-glucal hydratase domain-containing protein" evidence="1">
    <location>
        <begin position="19"/>
        <end position="245"/>
    </location>
</feature>
<dbReference type="Proteomes" id="UP000033651">
    <property type="component" value="Unassembled WGS sequence"/>
</dbReference>
<name>A0A0F3JY63_9GAMM</name>
<keyword evidence="4" id="KW-1185">Reference proteome</keyword>
<proteinExistence type="predicted"/>
<evidence type="ECO:0000259" key="2">
    <source>
        <dbReference type="Pfam" id="PF06439"/>
    </source>
</evidence>
<protein>
    <recommendedName>
        <fullName evidence="2">3-keto-alpha-glucoside-1,2-lyase/3-keto-2-hydroxy-glucal hydratase domain-containing protein</fullName>
    </recommendedName>
</protein>
<dbReference type="EMBL" id="JZRB01000134">
    <property type="protein sequence ID" value="KJV23960.1"/>
    <property type="molecule type" value="Genomic_DNA"/>
</dbReference>
<sequence length="245" mass="27828">MLRHAFVLACLVALPAYAADTPNTLSDAERSDGFKLLFDGKTFNGWHSFQQKGTGKDWSIADGAIRLDRDLKAPDADFADLVTDAEYENFHLKLEWKMTPCADAGVMFNVSEAPKYKYTWQTGPEMQIADLVCTKPDSYTLYERSGDLFDLISSDIENVHENGNWNQIEIIVDHGHVQFFQNGHKTVDTTMWTPEWKAMVSKTKFAKMPDFAKFQRGHISLQGGEDKGKPPIQIWFRSIRIKDLG</sequence>
<keyword evidence="1" id="KW-0732">Signal</keyword>
<dbReference type="RefSeq" id="WP_045831515.1">
    <property type="nucleotide sequence ID" value="NZ_JZRB01000134.1"/>
</dbReference>
<evidence type="ECO:0000313" key="3">
    <source>
        <dbReference type="EMBL" id="KJV23960.1"/>
    </source>
</evidence>
<dbReference type="PATRIC" id="fig|345309.4.peg.507"/>
<gene>
    <name evidence="3" type="ORF">VI08_20555</name>
</gene>
<dbReference type="Gene3D" id="2.60.120.560">
    <property type="entry name" value="Exo-inulinase, domain 1"/>
    <property type="match status" value="1"/>
</dbReference>